<gene>
    <name evidence="2" type="ORF">NCTC10723_00549</name>
</gene>
<feature type="transmembrane region" description="Helical" evidence="1">
    <location>
        <begin position="12"/>
        <end position="36"/>
    </location>
</feature>
<dbReference type="RefSeq" id="WP_245943709.1">
    <property type="nucleotide sequence ID" value="NZ_UGGU01000003.1"/>
</dbReference>
<evidence type="ECO:0008006" key="4">
    <source>
        <dbReference type="Google" id="ProtNLM"/>
    </source>
</evidence>
<keyword evidence="1" id="KW-1133">Transmembrane helix</keyword>
<dbReference type="EMBL" id="UGGU01000003">
    <property type="protein sequence ID" value="STO31109.1"/>
    <property type="molecule type" value="Genomic_DNA"/>
</dbReference>
<protein>
    <recommendedName>
        <fullName evidence="4">Type II secretion system protein G</fullName>
    </recommendedName>
</protein>
<dbReference type="SUPFAM" id="SSF54523">
    <property type="entry name" value="Pili subunits"/>
    <property type="match status" value="1"/>
</dbReference>
<dbReference type="AlphaFoldDB" id="A0A377GVY6"/>
<name>A0A377GVY6_9FUSO</name>
<accession>A0A377GVY6</accession>
<evidence type="ECO:0000313" key="2">
    <source>
        <dbReference type="EMBL" id="STO31109.1"/>
    </source>
</evidence>
<evidence type="ECO:0000313" key="3">
    <source>
        <dbReference type="Proteomes" id="UP000255328"/>
    </source>
</evidence>
<proteinExistence type="predicted"/>
<reference evidence="2 3" key="1">
    <citation type="submission" date="2018-06" db="EMBL/GenBank/DDBJ databases">
        <authorList>
            <consortium name="Pathogen Informatics"/>
            <person name="Doyle S."/>
        </authorList>
    </citation>
    <scope>NUCLEOTIDE SEQUENCE [LARGE SCALE GENOMIC DNA]</scope>
    <source>
        <strain evidence="2 3">NCTC10723</strain>
    </source>
</reference>
<dbReference type="Proteomes" id="UP000255328">
    <property type="component" value="Unassembled WGS sequence"/>
</dbReference>
<sequence length="166" mass="18878">MLLLNLRDKIKINLRAFISSILFVIVIIGVIILGTYNVKDLKEARKAEETLKNLIELRSALEKYYKLTNHYPNLTKMGVKDNLKLLDYTDENGNLISFAEIYGHTSIAKTVGTENLLESNEVYDISDFSKGTESGGWNFNFSGNTGEIHANLPKNTYSQGINWYEY</sequence>
<keyword evidence="1" id="KW-0812">Transmembrane</keyword>
<keyword evidence="1" id="KW-0472">Membrane</keyword>
<dbReference type="InterPro" id="IPR045584">
    <property type="entry name" value="Pilin-like"/>
</dbReference>
<evidence type="ECO:0000256" key="1">
    <source>
        <dbReference type="SAM" id="Phobius"/>
    </source>
</evidence>
<organism evidence="2 3">
    <name type="scientific">Fusobacterium necrogenes</name>
    <dbReference type="NCBI Taxonomy" id="858"/>
    <lineage>
        <taxon>Bacteria</taxon>
        <taxon>Fusobacteriati</taxon>
        <taxon>Fusobacteriota</taxon>
        <taxon>Fusobacteriia</taxon>
        <taxon>Fusobacteriales</taxon>
        <taxon>Fusobacteriaceae</taxon>
        <taxon>Fusobacterium</taxon>
    </lineage>
</organism>
<keyword evidence="3" id="KW-1185">Reference proteome</keyword>